<dbReference type="Pfam" id="PF01477">
    <property type="entry name" value="PLAT"/>
    <property type="match status" value="1"/>
</dbReference>
<dbReference type="SMART" id="SM00308">
    <property type="entry name" value="LH2"/>
    <property type="match status" value="1"/>
</dbReference>
<feature type="non-terminal residue" evidence="4">
    <location>
        <position position="312"/>
    </location>
</feature>
<evidence type="ECO:0000256" key="1">
    <source>
        <dbReference type="PROSITE-ProRule" id="PRU00152"/>
    </source>
</evidence>
<dbReference type="Proteomes" id="UP001190700">
    <property type="component" value="Unassembled WGS sequence"/>
</dbReference>
<reference evidence="4 5" key="1">
    <citation type="journal article" date="2015" name="Genome Biol. Evol.">
        <title>Comparative Genomics of a Bacterivorous Green Alga Reveals Evolutionary Causalities and Consequences of Phago-Mixotrophic Mode of Nutrition.</title>
        <authorList>
            <person name="Burns J.A."/>
            <person name="Paasch A."/>
            <person name="Narechania A."/>
            <person name="Kim E."/>
        </authorList>
    </citation>
    <scope>NUCLEOTIDE SEQUENCE [LARGE SCALE GENOMIC DNA]</scope>
    <source>
        <strain evidence="4 5">PLY_AMNH</strain>
    </source>
</reference>
<evidence type="ECO:0000313" key="5">
    <source>
        <dbReference type="Proteomes" id="UP001190700"/>
    </source>
</evidence>
<evidence type="ECO:0000259" key="3">
    <source>
        <dbReference type="PROSITE" id="PS50095"/>
    </source>
</evidence>
<feature type="domain" description="PLAT" evidence="3">
    <location>
        <begin position="190"/>
        <end position="312"/>
    </location>
</feature>
<feature type="region of interest" description="Disordered" evidence="2">
    <location>
        <begin position="136"/>
        <end position="155"/>
    </location>
</feature>
<accession>A0AAE0KS05</accession>
<protein>
    <recommendedName>
        <fullName evidence="3">PLAT domain-containing protein</fullName>
    </recommendedName>
</protein>
<dbReference type="Gene3D" id="2.60.60.20">
    <property type="entry name" value="PLAT/LH2 domain"/>
    <property type="match status" value="1"/>
</dbReference>
<dbReference type="InterPro" id="IPR036392">
    <property type="entry name" value="PLAT/LH2_dom_sf"/>
</dbReference>
<organism evidence="4 5">
    <name type="scientific">Cymbomonas tetramitiformis</name>
    <dbReference type="NCBI Taxonomy" id="36881"/>
    <lineage>
        <taxon>Eukaryota</taxon>
        <taxon>Viridiplantae</taxon>
        <taxon>Chlorophyta</taxon>
        <taxon>Pyramimonadophyceae</taxon>
        <taxon>Pyramimonadales</taxon>
        <taxon>Pyramimonadaceae</taxon>
        <taxon>Cymbomonas</taxon>
    </lineage>
</organism>
<comment type="caution">
    <text evidence="4">The sequence shown here is derived from an EMBL/GenBank/DDBJ whole genome shotgun (WGS) entry which is preliminary data.</text>
</comment>
<name>A0AAE0KS05_9CHLO</name>
<dbReference type="SUPFAM" id="SSF49723">
    <property type="entry name" value="Lipase/lipooxygenase domain (PLAT/LH2 domain)"/>
    <property type="match status" value="1"/>
</dbReference>
<dbReference type="PANTHER" id="PTHR10877:SF183">
    <property type="entry name" value="AT14535P-RELATED"/>
    <property type="match status" value="1"/>
</dbReference>
<gene>
    <name evidence="4" type="ORF">CYMTET_32360</name>
</gene>
<evidence type="ECO:0000256" key="2">
    <source>
        <dbReference type="SAM" id="MobiDB-lite"/>
    </source>
</evidence>
<evidence type="ECO:0000313" key="4">
    <source>
        <dbReference type="EMBL" id="KAK3258602.1"/>
    </source>
</evidence>
<dbReference type="PROSITE" id="PS50095">
    <property type="entry name" value="PLAT"/>
    <property type="match status" value="1"/>
</dbReference>
<dbReference type="EMBL" id="LGRX02019419">
    <property type="protein sequence ID" value="KAK3258602.1"/>
    <property type="molecule type" value="Genomic_DNA"/>
</dbReference>
<feature type="compositionally biased region" description="Low complexity" evidence="2">
    <location>
        <begin position="18"/>
        <end position="31"/>
    </location>
</feature>
<feature type="compositionally biased region" description="Basic and acidic residues" evidence="2">
    <location>
        <begin position="138"/>
        <end position="150"/>
    </location>
</feature>
<sequence>MPNDRWKKLRTSVISTAGESPPRFSGRSSGGASKPSFKKQGVYELEGTAEDDKGAVYATVGEIRFQPRGSVAGSTVELQGGKPCVLSAGTWDDQSVKFELRMPGVVDLYKYEGEFKGLSLFGLELEGQWQRKAWPSDPLRDHVPPNERGKFHFKLKGPKKAGESKLSVLQKAAELGWSPASIPARGGQPREYRVHVITGNEAEGDTDARVSLLLEGQAGKSQDTPLDVLCYSQSKPYAELFQAGQEDTFLIRCDESLGQLTSVRLKHDNTGFSPSWHVSRVEVVDVESQMWSVFACDSWLQWQEKPAKGATE</sequence>
<keyword evidence="5" id="KW-1185">Reference proteome</keyword>
<comment type="caution">
    <text evidence="1">Lacks conserved residue(s) required for the propagation of feature annotation.</text>
</comment>
<dbReference type="PANTHER" id="PTHR10877">
    <property type="entry name" value="POLYCYSTIN FAMILY MEMBER"/>
    <property type="match status" value="1"/>
</dbReference>
<dbReference type="AlphaFoldDB" id="A0AAE0KS05"/>
<proteinExistence type="predicted"/>
<dbReference type="InterPro" id="IPR051223">
    <property type="entry name" value="Polycystin"/>
</dbReference>
<dbReference type="InterPro" id="IPR001024">
    <property type="entry name" value="PLAT/LH2_dom"/>
</dbReference>
<feature type="region of interest" description="Disordered" evidence="2">
    <location>
        <begin position="1"/>
        <end position="37"/>
    </location>
</feature>